<dbReference type="GO" id="GO:0015038">
    <property type="term" value="F:glutathione disulfide oxidoreductase activity"/>
    <property type="evidence" value="ECO:0007669"/>
    <property type="project" value="UniProtKB-UniRule"/>
</dbReference>
<keyword evidence="2 6" id="KW-0813">Transport</keyword>
<keyword evidence="5 6" id="KW-0676">Redox-active center</keyword>
<dbReference type="CDD" id="cd03418">
    <property type="entry name" value="GRX_GRXb_1_3_like"/>
    <property type="match status" value="1"/>
</dbReference>
<dbReference type="GO" id="GO:0034599">
    <property type="term" value="P:cellular response to oxidative stress"/>
    <property type="evidence" value="ECO:0007669"/>
    <property type="project" value="TreeGrafter"/>
</dbReference>
<dbReference type="GO" id="GO:0005737">
    <property type="term" value="C:cytoplasm"/>
    <property type="evidence" value="ECO:0007669"/>
    <property type="project" value="TreeGrafter"/>
</dbReference>
<name>I1DT48_9GAMM</name>
<keyword evidence="4" id="KW-1015">Disulfide bond</keyword>
<dbReference type="NCBIfam" id="TIGR02181">
    <property type="entry name" value="GRX_bact"/>
    <property type="match status" value="1"/>
</dbReference>
<sequence>MMSQVTIYTKAYCPYCVRAKSVLDNKGVSYTELRIDEQPELRPQMIERAGGRSTVPQIFIGERHIGGCDDMLALDASGQLDPLLHK</sequence>
<evidence type="ECO:0000256" key="5">
    <source>
        <dbReference type="ARBA" id="ARBA00023284"/>
    </source>
</evidence>
<gene>
    <name evidence="8" type="primary">grxC</name>
    <name evidence="8" type="ORF">RNAN_0189</name>
</gene>
<dbReference type="STRING" id="562729.RNAN_0189"/>
<dbReference type="InterPro" id="IPR014025">
    <property type="entry name" value="Glutaredoxin_subgr"/>
</dbReference>
<dbReference type="PANTHER" id="PTHR45694">
    <property type="entry name" value="GLUTAREDOXIN 2"/>
    <property type="match status" value="1"/>
</dbReference>
<dbReference type="SUPFAM" id="SSF52833">
    <property type="entry name" value="Thioredoxin-like"/>
    <property type="match status" value="1"/>
</dbReference>
<dbReference type="PRINTS" id="PR00160">
    <property type="entry name" value="GLUTAREDOXIN"/>
</dbReference>
<dbReference type="Gene3D" id="3.40.30.10">
    <property type="entry name" value="Glutaredoxin"/>
    <property type="match status" value="1"/>
</dbReference>
<dbReference type="InterPro" id="IPR036249">
    <property type="entry name" value="Thioredoxin-like_sf"/>
</dbReference>
<dbReference type="PROSITE" id="PS00195">
    <property type="entry name" value="GLUTAREDOXIN_1"/>
    <property type="match status" value="1"/>
</dbReference>
<keyword evidence="6" id="KW-0963">Cytoplasm</keyword>
<dbReference type="AlphaFoldDB" id="I1DT48"/>
<dbReference type="FunFam" id="3.40.30.10:FF:000018">
    <property type="entry name" value="Glutaredoxin"/>
    <property type="match status" value="1"/>
</dbReference>
<accession>I1DT48</accession>
<evidence type="ECO:0000256" key="6">
    <source>
        <dbReference type="RuleBase" id="RU364065"/>
    </source>
</evidence>
<comment type="similarity">
    <text evidence="1 6">Belongs to the glutaredoxin family.</text>
</comment>
<dbReference type="Pfam" id="PF00462">
    <property type="entry name" value="Glutaredoxin"/>
    <property type="match status" value="1"/>
</dbReference>
<evidence type="ECO:0000259" key="7">
    <source>
        <dbReference type="Pfam" id="PF00462"/>
    </source>
</evidence>
<evidence type="ECO:0000256" key="1">
    <source>
        <dbReference type="ARBA" id="ARBA00007787"/>
    </source>
</evidence>
<evidence type="ECO:0000256" key="2">
    <source>
        <dbReference type="ARBA" id="ARBA00022448"/>
    </source>
</evidence>
<comment type="function">
    <text evidence="6">Has a glutathione-disulfide oxidoreductase activity in the presence of NADPH and glutathione reductase. Reduces low molecular weight disulfides and proteins.</text>
</comment>
<dbReference type="InterPro" id="IPR002109">
    <property type="entry name" value="Glutaredoxin"/>
</dbReference>
<dbReference type="InterPro" id="IPR011767">
    <property type="entry name" value="GLR_AS"/>
</dbReference>
<keyword evidence="9" id="KW-1185">Reference proteome</keyword>
<evidence type="ECO:0000313" key="8">
    <source>
        <dbReference type="EMBL" id="GAB57226.1"/>
    </source>
</evidence>
<reference evidence="8 9" key="1">
    <citation type="journal article" date="2012" name="J. Bacteriol.">
        <title>Genome Sequence of the Protease-Producing Bacterium Rheinheimera nanhaiensis E407-8T, Isolated from Deep-Sea Sediment of the South China Sea.</title>
        <authorList>
            <person name="Zhang X.-Y."/>
            <person name="Zhang Y.-J."/>
            <person name="Qin Q.-L."/>
            <person name="Xie B.-B."/>
            <person name="Chen X.-L."/>
            <person name="Zhou B.-C."/>
            <person name="Zhang Y.-Z."/>
        </authorList>
    </citation>
    <scope>NUCLEOTIDE SEQUENCE [LARGE SCALE GENOMIC DNA]</scope>
    <source>
        <strain evidence="8 9">E407-8</strain>
    </source>
</reference>
<dbReference type="SMR" id="I1DT48"/>
<dbReference type="EMBL" id="BAFK01000001">
    <property type="protein sequence ID" value="GAB57226.1"/>
    <property type="molecule type" value="Genomic_DNA"/>
</dbReference>
<dbReference type="InterPro" id="IPR011900">
    <property type="entry name" value="GRX_bact"/>
</dbReference>
<dbReference type="GO" id="GO:0045454">
    <property type="term" value="P:cell redox homeostasis"/>
    <property type="evidence" value="ECO:0007669"/>
    <property type="project" value="InterPro"/>
</dbReference>
<protein>
    <recommendedName>
        <fullName evidence="6">Glutaredoxin</fullName>
    </recommendedName>
</protein>
<organism evidence="8 9">
    <name type="scientific">Rheinheimera nanhaiensis E407-8</name>
    <dbReference type="NCBI Taxonomy" id="562729"/>
    <lineage>
        <taxon>Bacteria</taxon>
        <taxon>Pseudomonadati</taxon>
        <taxon>Pseudomonadota</taxon>
        <taxon>Gammaproteobacteria</taxon>
        <taxon>Chromatiales</taxon>
        <taxon>Chromatiaceae</taxon>
        <taxon>Rheinheimera</taxon>
    </lineage>
</organism>
<dbReference type="PROSITE" id="PS51354">
    <property type="entry name" value="GLUTAREDOXIN_2"/>
    <property type="match status" value="1"/>
</dbReference>
<proteinExistence type="inferred from homology"/>
<comment type="caution">
    <text evidence="8">The sequence shown here is derived from an EMBL/GenBank/DDBJ whole genome shotgun (WGS) entry which is preliminary data.</text>
</comment>
<dbReference type="PANTHER" id="PTHR45694:SF18">
    <property type="entry name" value="GLUTAREDOXIN-1-RELATED"/>
    <property type="match status" value="1"/>
</dbReference>
<dbReference type="Proteomes" id="UP000004374">
    <property type="component" value="Unassembled WGS sequence"/>
</dbReference>
<evidence type="ECO:0000313" key="9">
    <source>
        <dbReference type="Proteomes" id="UP000004374"/>
    </source>
</evidence>
<feature type="domain" description="Glutaredoxin" evidence="7">
    <location>
        <begin position="5"/>
        <end position="65"/>
    </location>
</feature>
<evidence type="ECO:0000256" key="3">
    <source>
        <dbReference type="ARBA" id="ARBA00022982"/>
    </source>
</evidence>
<evidence type="ECO:0000256" key="4">
    <source>
        <dbReference type="ARBA" id="ARBA00023157"/>
    </source>
</evidence>
<keyword evidence="3 6" id="KW-0249">Electron transport</keyword>